<proteinExistence type="predicted"/>
<sequence>MTNYLNKKGYEVSANEIATLNGINTFIEYNNSEKLVIPEAYFFNKDGYLISGFEGTGCGMAISNIDEISNASSDNKEHFKDWITNYNFLSSDNTEASYDAYVIINWAMFVDGMNDDTSYNWYKSLKNNKDLNIRIIFLNLDIQENWKLSDDNKKVLGLE</sequence>
<gene>
    <name evidence="1" type="ORF">DVK85_05155</name>
</gene>
<reference evidence="1 2" key="1">
    <citation type="submission" date="2018-07" db="EMBL/GenBank/DDBJ databases">
        <title>Complete genome sequence of Flavobacterium arcticum type strain SM1502T.</title>
        <authorList>
            <person name="Li Y."/>
            <person name="Li D.-D."/>
        </authorList>
    </citation>
    <scope>NUCLEOTIDE SEQUENCE [LARGE SCALE GENOMIC DNA]</scope>
    <source>
        <strain evidence="1 2">SM1502</strain>
    </source>
</reference>
<dbReference type="KEGG" id="fat:DVK85_05155"/>
<dbReference type="Proteomes" id="UP000253951">
    <property type="component" value="Chromosome"/>
</dbReference>
<organism evidence="1 2">
    <name type="scientific">Flavobacterium arcticum</name>
    <dbReference type="NCBI Taxonomy" id="1784713"/>
    <lineage>
        <taxon>Bacteria</taxon>
        <taxon>Pseudomonadati</taxon>
        <taxon>Bacteroidota</taxon>
        <taxon>Flavobacteriia</taxon>
        <taxon>Flavobacteriales</taxon>
        <taxon>Flavobacteriaceae</taxon>
        <taxon>Flavobacterium</taxon>
    </lineage>
</organism>
<dbReference type="RefSeq" id="WP_114677412.1">
    <property type="nucleotide sequence ID" value="NZ_CP031188.1"/>
</dbReference>
<dbReference type="AlphaFoldDB" id="A0A345HAP2"/>
<keyword evidence="2" id="KW-1185">Reference proteome</keyword>
<evidence type="ECO:0000313" key="2">
    <source>
        <dbReference type="Proteomes" id="UP000253951"/>
    </source>
</evidence>
<protein>
    <submittedName>
        <fullName evidence="1">Uncharacterized protein</fullName>
    </submittedName>
</protein>
<accession>A0A345HAP2</accession>
<dbReference type="EMBL" id="CP031188">
    <property type="protein sequence ID" value="AXG73652.1"/>
    <property type="molecule type" value="Genomic_DNA"/>
</dbReference>
<evidence type="ECO:0000313" key="1">
    <source>
        <dbReference type="EMBL" id="AXG73652.1"/>
    </source>
</evidence>
<name>A0A345HAP2_9FLAO</name>
<dbReference type="OrthoDB" id="1365906at2"/>